<dbReference type="AlphaFoldDB" id="A0A9Q0IYR4"/>
<dbReference type="Proteomes" id="UP001148018">
    <property type="component" value="Unassembled WGS sequence"/>
</dbReference>
<dbReference type="GO" id="GO:0008889">
    <property type="term" value="F:glycerophosphodiester phosphodiesterase activity"/>
    <property type="evidence" value="ECO:0007669"/>
    <property type="project" value="TreeGrafter"/>
</dbReference>
<evidence type="ECO:0000313" key="3">
    <source>
        <dbReference type="Proteomes" id="UP001148018"/>
    </source>
</evidence>
<sequence>MLQSGDAVVLYSVVFGLVLLGTRSPVWSCGLAISVYLFLAVFKFPQVPDSRARQVLSRGTGVASGLGRASSIAHRGGGHDAPENTIAAIRQLTGTLQAKTAFGLCSVFHNILDVSLCMVNAYVVVGRPSTQPGISGTHFTRRTLPGRGFGKALVDVL</sequence>
<dbReference type="GO" id="GO:0005886">
    <property type="term" value="C:plasma membrane"/>
    <property type="evidence" value="ECO:0007669"/>
    <property type="project" value="TreeGrafter"/>
</dbReference>
<name>A0A9Q0IYR4_9TELE</name>
<dbReference type="GO" id="GO:0006644">
    <property type="term" value="P:phospholipid metabolic process"/>
    <property type="evidence" value="ECO:0007669"/>
    <property type="project" value="TreeGrafter"/>
</dbReference>
<dbReference type="PANTHER" id="PTHR46320">
    <property type="entry name" value="GLYCEROPHOSPHODIESTER PHOSPHODIESTERASE 1"/>
    <property type="match status" value="1"/>
</dbReference>
<keyword evidence="1" id="KW-0812">Transmembrane</keyword>
<evidence type="ECO:0000256" key="1">
    <source>
        <dbReference type="SAM" id="Phobius"/>
    </source>
</evidence>
<protein>
    <submittedName>
        <fullName evidence="2">Uncharacterized protein</fullName>
    </submittedName>
</protein>
<comment type="caution">
    <text evidence="2">The sequence shown here is derived from an EMBL/GenBank/DDBJ whole genome shotgun (WGS) entry which is preliminary data.</text>
</comment>
<gene>
    <name evidence="2" type="ORF">NHX12_018297</name>
</gene>
<dbReference type="InterPro" id="IPR017946">
    <property type="entry name" value="PLC-like_Pdiesterase_TIM-brl"/>
</dbReference>
<accession>A0A9Q0IYR4</accession>
<proteinExistence type="predicted"/>
<reference evidence="2" key="1">
    <citation type="submission" date="2022-07" db="EMBL/GenBank/DDBJ databases">
        <title>Chromosome-level genome of Muraenolepis orangiensis.</title>
        <authorList>
            <person name="Kim J."/>
        </authorList>
    </citation>
    <scope>NUCLEOTIDE SEQUENCE</scope>
    <source>
        <strain evidence="2">KU_S4_2022</strain>
        <tissue evidence="2">Muscle</tissue>
    </source>
</reference>
<keyword evidence="1" id="KW-0472">Membrane</keyword>
<dbReference type="GO" id="GO:0070291">
    <property type="term" value="P:N-acylethanolamine metabolic process"/>
    <property type="evidence" value="ECO:0007669"/>
    <property type="project" value="TreeGrafter"/>
</dbReference>
<keyword evidence="3" id="KW-1185">Reference proteome</keyword>
<dbReference type="GO" id="GO:0006580">
    <property type="term" value="P:ethanolamine metabolic process"/>
    <property type="evidence" value="ECO:0007669"/>
    <property type="project" value="TreeGrafter"/>
</dbReference>
<dbReference type="OrthoDB" id="197419at2759"/>
<keyword evidence="1" id="KW-1133">Transmembrane helix</keyword>
<organism evidence="2 3">
    <name type="scientific">Muraenolepis orangiensis</name>
    <name type="common">Patagonian moray cod</name>
    <dbReference type="NCBI Taxonomy" id="630683"/>
    <lineage>
        <taxon>Eukaryota</taxon>
        <taxon>Metazoa</taxon>
        <taxon>Chordata</taxon>
        <taxon>Craniata</taxon>
        <taxon>Vertebrata</taxon>
        <taxon>Euteleostomi</taxon>
        <taxon>Actinopterygii</taxon>
        <taxon>Neopterygii</taxon>
        <taxon>Teleostei</taxon>
        <taxon>Neoteleostei</taxon>
        <taxon>Acanthomorphata</taxon>
        <taxon>Zeiogadaria</taxon>
        <taxon>Gadariae</taxon>
        <taxon>Gadiformes</taxon>
        <taxon>Muraenolepidoidei</taxon>
        <taxon>Muraenolepididae</taxon>
        <taxon>Muraenolepis</taxon>
    </lineage>
</organism>
<dbReference type="EMBL" id="JANIIK010000034">
    <property type="protein sequence ID" value="KAJ3614726.1"/>
    <property type="molecule type" value="Genomic_DNA"/>
</dbReference>
<dbReference type="PANTHER" id="PTHR46320:SF1">
    <property type="entry name" value="GLYCEROPHOSPHODIESTER PHOSPHODIESTERASE 1"/>
    <property type="match status" value="1"/>
</dbReference>
<feature type="transmembrane region" description="Helical" evidence="1">
    <location>
        <begin position="25"/>
        <end position="44"/>
    </location>
</feature>
<dbReference type="SUPFAM" id="SSF51695">
    <property type="entry name" value="PLC-like phosphodiesterases"/>
    <property type="match status" value="1"/>
</dbReference>
<evidence type="ECO:0000313" key="2">
    <source>
        <dbReference type="EMBL" id="KAJ3614726.1"/>
    </source>
</evidence>